<dbReference type="PIRSF" id="PIRSF001365">
    <property type="entry name" value="DHDPS"/>
    <property type="match status" value="1"/>
</dbReference>
<dbReference type="Gene3D" id="3.20.20.70">
    <property type="entry name" value="Aldolase class I"/>
    <property type="match status" value="1"/>
</dbReference>
<dbReference type="PROSITE" id="PS00666">
    <property type="entry name" value="DHDPS_2"/>
    <property type="match status" value="1"/>
</dbReference>
<feature type="binding site" evidence="6">
    <location>
        <position position="195"/>
    </location>
    <ligand>
        <name>pyruvate</name>
        <dbReference type="ChEBI" id="CHEBI:15361"/>
    </ligand>
</feature>
<dbReference type="PANTHER" id="PTHR12128:SF66">
    <property type="entry name" value="4-HYDROXY-2-OXOGLUTARATE ALDOLASE, MITOCHONDRIAL"/>
    <property type="match status" value="1"/>
</dbReference>
<comment type="caution">
    <text evidence="7">The sequence shown here is derived from an EMBL/GenBank/DDBJ whole genome shotgun (WGS) entry which is preliminary data.</text>
</comment>
<dbReference type="RefSeq" id="WP_203901873.1">
    <property type="nucleotide sequence ID" value="NZ_BOPF01000020.1"/>
</dbReference>
<keyword evidence="8" id="KW-1185">Reference proteome</keyword>
<protein>
    <submittedName>
        <fullName evidence="7">4-hydroxy-tetrahydrodipicolinate synthase</fullName>
    </submittedName>
</protein>
<dbReference type="EMBL" id="BOPF01000020">
    <property type="protein sequence ID" value="GIJ48387.1"/>
    <property type="molecule type" value="Genomic_DNA"/>
</dbReference>
<dbReference type="GO" id="GO:0008840">
    <property type="term" value="F:4-hydroxy-tetrahydrodipicolinate synthase activity"/>
    <property type="evidence" value="ECO:0007669"/>
    <property type="project" value="TreeGrafter"/>
</dbReference>
<keyword evidence="3" id="KW-0704">Schiff base</keyword>
<dbReference type="InterPro" id="IPR002220">
    <property type="entry name" value="DapA-like"/>
</dbReference>
<organism evidence="7 8">
    <name type="scientific">Virgisporangium aliadipatigenens</name>
    <dbReference type="NCBI Taxonomy" id="741659"/>
    <lineage>
        <taxon>Bacteria</taxon>
        <taxon>Bacillati</taxon>
        <taxon>Actinomycetota</taxon>
        <taxon>Actinomycetes</taxon>
        <taxon>Micromonosporales</taxon>
        <taxon>Micromonosporaceae</taxon>
        <taxon>Virgisporangium</taxon>
    </lineage>
</organism>
<dbReference type="PRINTS" id="PR00146">
    <property type="entry name" value="DHPICSNTHASE"/>
</dbReference>
<dbReference type="InterPro" id="IPR020625">
    <property type="entry name" value="Schiff_base-form_aldolases_AS"/>
</dbReference>
<reference evidence="7" key="1">
    <citation type="submission" date="2021-01" db="EMBL/GenBank/DDBJ databases">
        <title>Whole genome shotgun sequence of Virgisporangium aliadipatigenens NBRC 105644.</title>
        <authorList>
            <person name="Komaki H."/>
            <person name="Tamura T."/>
        </authorList>
    </citation>
    <scope>NUCLEOTIDE SEQUENCE</scope>
    <source>
        <strain evidence="7">NBRC 105644</strain>
    </source>
</reference>
<dbReference type="Pfam" id="PF00701">
    <property type="entry name" value="DHDPS"/>
    <property type="match status" value="1"/>
</dbReference>
<feature type="active site" description="Proton donor/acceptor" evidence="5">
    <location>
        <position position="124"/>
    </location>
</feature>
<evidence type="ECO:0000256" key="2">
    <source>
        <dbReference type="ARBA" id="ARBA00023239"/>
    </source>
</evidence>
<feature type="active site" description="Schiff-base intermediate with substrate" evidence="5">
    <location>
        <position position="152"/>
    </location>
</feature>
<evidence type="ECO:0000313" key="7">
    <source>
        <dbReference type="EMBL" id="GIJ48387.1"/>
    </source>
</evidence>
<feature type="binding site" evidence="6">
    <location>
        <position position="43"/>
    </location>
    <ligand>
        <name>pyruvate</name>
        <dbReference type="ChEBI" id="CHEBI:15361"/>
    </ligand>
</feature>
<proteinExistence type="inferred from homology"/>
<dbReference type="SMART" id="SM01130">
    <property type="entry name" value="DHDPS"/>
    <property type="match status" value="1"/>
</dbReference>
<evidence type="ECO:0000256" key="5">
    <source>
        <dbReference type="PIRSR" id="PIRSR001365-1"/>
    </source>
</evidence>
<dbReference type="PANTHER" id="PTHR12128">
    <property type="entry name" value="DIHYDRODIPICOLINATE SYNTHASE"/>
    <property type="match status" value="1"/>
</dbReference>
<dbReference type="SUPFAM" id="SSF51569">
    <property type="entry name" value="Aldolase"/>
    <property type="match status" value="1"/>
</dbReference>
<evidence type="ECO:0000256" key="1">
    <source>
        <dbReference type="ARBA" id="ARBA00007592"/>
    </source>
</evidence>
<accession>A0A8J4DTN1</accession>
<gene>
    <name evidence="7" type="primary">dapA</name>
    <name evidence="7" type="ORF">Val02_52730</name>
</gene>
<comment type="similarity">
    <text evidence="1 4">Belongs to the DapA family.</text>
</comment>
<dbReference type="GO" id="GO:0044281">
    <property type="term" value="P:small molecule metabolic process"/>
    <property type="evidence" value="ECO:0007669"/>
    <property type="project" value="UniProtKB-ARBA"/>
</dbReference>
<evidence type="ECO:0000256" key="6">
    <source>
        <dbReference type="PIRSR" id="PIRSR001365-2"/>
    </source>
</evidence>
<sequence>MGVHVPLITPFDAAGAVALDALEALAHEVLDEGASGLVALGTTAEPGALRVDERAAVLDVVHGVCAARKVPLTVGTEDPSTLSRYPAATAALCLVPPFVRAGEDGVLAYFEALAARSPVPVLVYHVPLRTGQELSTAALRRLAAVDGITGVKYAPTVIDADAVDLLTAPPPGWAVLAATDPLLAPMLALGAHGAILASALVDTASYAALTAGAAPGLRGGAVFDRAEAHRLARLSTALFAEPNPTVIKGVLHAQGRIPTPSVRLPLLPAARSRVDAALTLADLAVVVGA</sequence>
<dbReference type="Proteomes" id="UP000619260">
    <property type="component" value="Unassembled WGS sequence"/>
</dbReference>
<name>A0A8J4DTN1_9ACTN</name>
<evidence type="ECO:0000256" key="3">
    <source>
        <dbReference type="ARBA" id="ARBA00023270"/>
    </source>
</evidence>
<evidence type="ECO:0000256" key="4">
    <source>
        <dbReference type="PIRNR" id="PIRNR001365"/>
    </source>
</evidence>
<dbReference type="InterPro" id="IPR013785">
    <property type="entry name" value="Aldolase_TIM"/>
</dbReference>
<dbReference type="AlphaFoldDB" id="A0A8J4DTN1"/>
<evidence type="ECO:0000313" key="8">
    <source>
        <dbReference type="Proteomes" id="UP000619260"/>
    </source>
</evidence>
<keyword evidence="2 4" id="KW-0456">Lyase</keyword>